<protein>
    <recommendedName>
        <fullName evidence="2">EF-hand domain-containing protein</fullName>
    </recommendedName>
</protein>
<proteinExistence type="predicted"/>
<dbReference type="SUPFAM" id="SSF47473">
    <property type="entry name" value="EF-hand"/>
    <property type="match status" value="1"/>
</dbReference>
<dbReference type="GO" id="GO:0005509">
    <property type="term" value="F:calcium ion binding"/>
    <property type="evidence" value="ECO:0007669"/>
    <property type="project" value="InterPro"/>
</dbReference>
<gene>
    <name evidence="3" type="ORF">EGYM00392_LOCUS51244</name>
</gene>
<feature type="domain" description="EF-hand" evidence="2">
    <location>
        <begin position="274"/>
        <end position="309"/>
    </location>
</feature>
<reference evidence="3" key="1">
    <citation type="submission" date="2021-01" db="EMBL/GenBank/DDBJ databases">
        <authorList>
            <person name="Corre E."/>
            <person name="Pelletier E."/>
            <person name="Niang G."/>
            <person name="Scheremetjew M."/>
            <person name="Finn R."/>
            <person name="Kale V."/>
            <person name="Holt S."/>
            <person name="Cochrane G."/>
            <person name="Meng A."/>
            <person name="Brown T."/>
            <person name="Cohen L."/>
        </authorList>
    </citation>
    <scope>NUCLEOTIDE SEQUENCE</scope>
    <source>
        <strain evidence="3">NIES-381</strain>
    </source>
</reference>
<name>A0A7S1NTG7_9EUGL</name>
<accession>A0A7S1NTG7</accession>
<dbReference type="PROSITE" id="PS50222">
    <property type="entry name" value="EF_HAND_2"/>
    <property type="match status" value="1"/>
</dbReference>
<dbReference type="Gene3D" id="3.40.50.1820">
    <property type="entry name" value="alpha/beta hydrolase"/>
    <property type="match status" value="1"/>
</dbReference>
<keyword evidence="1" id="KW-0106">Calcium</keyword>
<evidence type="ECO:0000313" key="3">
    <source>
        <dbReference type="EMBL" id="CAD9040078.1"/>
    </source>
</evidence>
<dbReference type="Gene3D" id="1.10.238.10">
    <property type="entry name" value="EF-hand"/>
    <property type="match status" value="1"/>
</dbReference>
<dbReference type="InterPro" id="IPR029058">
    <property type="entry name" value="AB_hydrolase_fold"/>
</dbReference>
<dbReference type="InterPro" id="IPR018247">
    <property type="entry name" value="EF_Hand_1_Ca_BS"/>
</dbReference>
<sequence length="349" mass="38506">MEPNLQPQTASPSGPRIQHKNAKLSHAMVIKYGYILPKGYAEDKTYPVVIVLGNGPQMHMELFWAEWLAHCPEEADDGWLVIGPTTCGSRTPGVGYKENFFAGDKSILQEFCNYIQDTWPCEGSRFHYVGIGNGAETWVRLASTTPRFCYSLTLISGFPAVSVAGPKQVAQLQGIPTTMYCGGSDRPTLRRMKAAAAVLRGLRSAAPVAVEVFPGDTAQSLAVPMDMFWHGLANSRRHMLNLRPVDAVRGFGELDVDPWPEMADPDPDLVTVDMTEAGLRGLFHRLDTNGDDWLDEAEFTAGFAELDHYGLAQQAHKQLRAILKKFNVLGGGKVSYPEFVLIVAQLRQR</sequence>
<dbReference type="InterPro" id="IPR011992">
    <property type="entry name" value="EF-hand-dom_pair"/>
</dbReference>
<dbReference type="AlphaFoldDB" id="A0A7S1NTG7"/>
<organism evidence="3">
    <name type="scientific">Eutreptiella gymnastica</name>
    <dbReference type="NCBI Taxonomy" id="73025"/>
    <lineage>
        <taxon>Eukaryota</taxon>
        <taxon>Discoba</taxon>
        <taxon>Euglenozoa</taxon>
        <taxon>Euglenida</taxon>
        <taxon>Spirocuta</taxon>
        <taxon>Euglenophyceae</taxon>
        <taxon>Eutreptiales</taxon>
        <taxon>Eutreptiaceae</taxon>
        <taxon>Eutreptiella</taxon>
    </lineage>
</organism>
<dbReference type="EMBL" id="HBGA01139444">
    <property type="protein sequence ID" value="CAD9040078.1"/>
    <property type="molecule type" value="Transcribed_RNA"/>
</dbReference>
<evidence type="ECO:0000259" key="2">
    <source>
        <dbReference type="PROSITE" id="PS50222"/>
    </source>
</evidence>
<dbReference type="SUPFAM" id="SSF53474">
    <property type="entry name" value="alpha/beta-Hydrolases"/>
    <property type="match status" value="1"/>
</dbReference>
<dbReference type="InterPro" id="IPR002048">
    <property type="entry name" value="EF_hand_dom"/>
</dbReference>
<dbReference type="PROSITE" id="PS00018">
    <property type="entry name" value="EF_HAND_1"/>
    <property type="match status" value="1"/>
</dbReference>
<dbReference type="Pfam" id="PF13499">
    <property type="entry name" value="EF-hand_7"/>
    <property type="match status" value="1"/>
</dbReference>
<evidence type="ECO:0000256" key="1">
    <source>
        <dbReference type="ARBA" id="ARBA00022837"/>
    </source>
</evidence>